<name>A0A1V4GSG9_MORLA</name>
<evidence type="ECO:0000313" key="1">
    <source>
        <dbReference type="EMBL" id="OPH35574.1"/>
    </source>
</evidence>
<evidence type="ECO:0000313" key="2">
    <source>
        <dbReference type="Proteomes" id="UP000191025"/>
    </source>
</evidence>
<sequence length="130" mass="12876">MVYDVQSEFIMSNLNRKITGLAAATLLATGLSACKEEKMQAQPLAQGYQNADTAQPAVAQPNQAVVSDTKTAEGKCGEGKCGEAGCSATMGDKSASASCGASTANADKSASAACGASTDKNANASCGGSK</sequence>
<dbReference type="AlphaFoldDB" id="A0A1V4GSG9"/>
<organism evidence="1 2">
    <name type="scientific">Moraxella lacunata</name>
    <dbReference type="NCBI Taxonomy" id="477"/>
    <lineage>
        <taxon>Bacteria</taxon>
        <taxon>Pseudomonadati</taxon>
        <taxon>Pseudomonadota</taxon>
        <taxon>Gammaproteobacteria</taxon>
        <taxon>Moraxellales</taxon>
        <taxon>Moraxellaceae</taxon>
        <taxon>Moraxella</taxon>
    </lineage>
</organism>
<accession>A0A1V4GSG9</accession>
<protein>
    <submittedName>
        <fullName evidence="1">Uncharacterized protein</fullName>
    </submittedName>
</protein>
<proteinExistence type="predicted"/>
<gene>
    <name evidence="1" type="ORF">B5J94_09255</name>
</gene>
<reference evidence="2" key="1">
    <citation type="submission" date="2017-03" db="EMBL/GenBank/DDBJ databases">
        <title>Draft genome sequence of Moraxella equi CCUG 4950T type strain.</title>
        <authorList>
            <person name="Salva-Serra F."/>
            <person name="Engstrom-Jakobsson H."/>
            <person name="Thorell K."/>
            <person name="Jaen-Luchoro D."/>
            <person name="Gonzales-Siles L."/>
            <person name="Karlsson R."/>
            <person name="Yazdan S."/>
            <person name="Boulund F."/>
            <person name="Johnning A."/>
            <person name="Engstrand L."/>
            <person name="Kristiansson E."/>
            <person name="Moore E."/>
        </authorList>
    </citation>
    <scope>NUCLEOTIDE SEQUENCE [LARGE SCALE GENOMIC DNA]</scope>
    <source>
        <strain evidence="2">CCUG 4441</strain>
    </source>
</reference>
<dbReference type="EMBL" id="MXAN01000064">
    <property type="protein sequence ID" value="OPH35574.1"/>
    <property type="molecule type" value="Genomic_DNA"/>
</dbReference>
<comment type="caution">
    <text evidence="1">The sequence shown here is derived from an EMBL/GenBank/DDBJ whole genome shotgun (WGS) entry which is preliminary data.</text>
</comment>
<dbReference type="Proteomes" id="UP000191025">
    <property type="component" value="Unassembled WGS sequence"/>
</dbReference>